<dbReference type="EMBL" id="ULHB01000006">
    <property type="protein sequence ID" value="SYW75375.1"/>
    <property type="molecule type" value="Genomic_DNA"/>
</dbReference>
<comment type="caution">
    <text evidence="2">The sequence shown here is derived from an EMBL/GenBank/DDBJ whole genome shotgun (WGS) entry which is preliminary data.</text>
</comment>
<evidence type="ECO:0000313" key="2">
    <source>
        <dbReference type="EMBL" id="SYW75375.1"/>
    </source>
</evidence>
<keyword evidence="2" id="KW-0328">Glycosyltransferase</keyword>
<keyword evidence="3" id="KW-1185">Reference proteome</keyword>
<dbReference type="InterPro" id="IPR007577">
    <property type="entry name" value="GlycoTrfase_DXD_sugar-bd_CS"/>
</dbReference>
<evidence type="ECO:0000313" key="3">
    <source>
        <dbReference type="Proteomes" id="UP000658997"/>
    </source>
</evidence>
<accession>A0A8H8QIF6</accession>
<dbReference type="Gene3D" id="3.90.550.20">
    <property type="match status" value="1"/>
</dbReference>
<dbReference type="GO" id="GO:0000009">
    <property type="term" value="F:alpha-1,6-mannosyltransferase activity"/>
    <property type="evidence" value="ECO:0007669"/>
    <property type="project" value="InterPro"/>
</dbReference>
<dbReference type="GO" id="GO:0000136">
    <property type="term" value="C:mannan polymerase complex"/>
    <property type="evidence" value="ECO:0007669"/>
    <property type="project" value="TreeGrafter"/>
</dbReference>
<dbReference type="GO" id="GO:0006487">
    <property type="term" value="P:protein N-linked glycosylation"/>
    <property type="evidence" value="ECO:0007669"/>
    <property type="project" value="TreeGrafter"/>
</dbReference>
<evidence type="ECO:0000256" key="1">
    <source>
        <dbReference type="ARBA" id="ARBA00009003"/>
    </source>
</evidence>
<reference evidence="2" key="1">
    <citation type="submission" date="2018-08" db="EMBL/GenBank/DDBJ databases">
        <authorList>
            <person name="Guldener U."/>
        </authorList>
    </citation>
    <scope>NUCLEOTIDE SEQUENCE</scope>
    <source>
        <strain evidence="2">UB2</strain>
    </source>
</reference>
<gene>
    <name evidence="2" type="ORF">UBRO2_00610</name>
</gene>
<dbReference type="SUPFAM" id="SSF53448">
    <property type="entry name" value="Nucleotide-diphospho-sugar transferases"/>
    <property type="match status" value="1"/>
</dbReference>
<protein>
    <submittedName>
        <fullName evidence="2">Related to Alpha-1,6-mannosyltransferase</fullName>
    </submittedName>
</protein>
<sequence>MIVSPFTLASPQQYEDVDFELQDKQRPTETERSCTRIERSNKFAAARLPPRPSTSSLRLALPPEPRFVSYAPHLSSAHVGIRSPLKYRLLLALASSPLSLAFTVLRADPAFISVRNTHVCRAHCHRLISAVNIITSASSAFNTLVSARQNDIPGHCRLSGKRRDDRLLPLTDFKVGPFKIRSSSNTPSSECEYTALTSSTETAVDIPLGDQHSSRRHSASSLDLFNDVPSPPPGYKTPSYYSTLLGATHRRAKSPSRRCKILTLAGIILPCLYIFCYITFRPPHYIVLPPERYVDVLRETLTQHIPSQQARDGLLAQLARIEHPDVSSAKHASAKPAEASTPYIPHSIVPPTIWSSDGKPAPAAWSTKWTQMGFEPKFLNDAGAENWIQTHFANSSVKQMWDSMPRFILKADLLRYLLMLEEGGTWSDMDTVPLMHRTDWTKDAVPIAVLPEDSGVFGRASSATIRDSTAASSPEPVRAIIGIENDPNENYDPRNFFERLRLLPMRRHRPLQFVQWTLHAAPNHPIMLDILRRILRATDVYRAYEIEQQRDAHSDGWGWGDKSVEAKKEQAKLREAHVSNPWDAVSMSWKWQAGHWRLGWDLLSIEEWTGPAVFTDAVVSYLYASAGVRPEDLSLLKKPVQIRDVVIVPSLGFNPTNHRKEGVSRLVHLFRGSWKG</sequence>
<dbReference type="Pfam" id="PF04488">
    <property type="entry name" value="Gly_transf_sug"/>
    <property type="match status" value="1"/>
</dbReference>
<dbReference type="AlphaFoldDB" id="A0A8H8QIF6"/>
<keyword evidence="2" id="KW-0808">Transferase</keyword>
<dbReference type="InterPro" id="IPR029044">
    <property type="entry name" value="Nucleotide-diphossugar_trans"/>
</dbReference>
<name>A0A8H8QIF6_9BASI</name>
<dbReference type="PANTHER" id="PTHR31834:SF1">
    <property type="entry name" value="INITIATION-SPECIFIC ALPHA-1,6-MANNOSYLTRANSFERASE"/>
    <property type="match status" value="1"/>
</dbReference>
<comment type="similarity">
    <text evidence="1">Belongs to the glycosyltransferase 32 family.</text>
</comment>
<proteinExistence type="inferred from homology"/>
<organism evidence="2 3">
    <name type="scientific">Ustilago bromivora</name>
    <dbReference type="NCBI Taxonomy" id="307758"/>
    <lineage>
        <taxon>Eukaryota</taxon>
        <taxon>Fungi</taxon>
        <taxon>Dikarya</taxon>
        <taxon>Basidiomycota</taxon>
        <taxon>Ustilaginomycotina</taxon>
        <taxon>Ustilaginomycetes</taxon>
        <taxon>Ustilaginales</taxon>
        <taxon>Ustilaginaceae</taxon>
        <taxon>Ustilago</taxon>
    </lineage>
</organism>
<dbReference type="Proteomes" id="UP000658997">
    <property type="component" value="Unassembled WGS sequence"/>
</dbReference>
<dbReference type="PANTHER" id="PTHR31834">
    <property type="entry name" value="INITIATION-SPECIFIC ALPHA-1,6-MANNOSYLTRANSFERASE"/>
    <property type="match status" value="1"/>
</dbReference>
<dbReference type="InterPro" id="IPR039367">
    <property type="entry name" value="Och1-like"/>
</dbReference>